<reference evidence="2" key="2">
    <citation type="journal article" date="2021" name="Front. Microbiol.">
        <title>Comprehensive Comparative Genomics and Phenotyping of Methylobacterium Species.</title>
        <authorList>
            <person name="Alessa O."/>
            <person name="Ogura Y."/>
            <person name="Fujitani Y."/>
            <person name="Takami H."/>
            <person name="Hayashi T."/>
            <person name="Sahin N."/>
            <person name="Tani A."/>
        </authorList>
    </citation>
    <scope>NUCLEOTIDE SEQUENCE</scope>
    <source>
        <strain evidence="2">DSM 22415</strain>
    </source>
</reference>
<dbReference type="Proteomes" id="UP001055303">
    <property type="component" value="Unassembled WGS sequence"/>
</dbReference>
<name>A0A564G5V8_9HYPH</name>
<accession>A0A564G5V8</accession>
<protein>
    <submittedName>
        <fullName evidence="3">Uncharacterized protein</fullName>
    </submittedName>
</protein>
<evidence type="ECO:0000256" key="1">
    <source>
        <dbReference type="SAM" id="MobiDB-lite"/>
    </source>
</evidence>
<evidence type="ECO:0000313" key="3">
    <source>
        <dbReference type="EMBL" id="VUF15945.1"/>
    </source>
</evidence>
<evidence type="ECO:0000313" key="4">
    <source>
        <dbReference type="Proteomes" id="UP000401717"/>
    </source>
</evidence>
<evidence type="ECO:0000313" key="5">
    <source>
        <dbReference type="Proteomes" id="UP001055303"/>
    </source>
</evidence>
<keyword evidence="5" id="KW-1185">Reference proteome</keyword>
<feature type="region of interest" description="Disordered" evidence="1">
    <location>
        <begin position="1"/>
        <end position="56"/>
    </location>
</feature>
<dbReference type="AlphaFoldDB" id="A0A564G5V8"/>
<proteinExistence type="predicted"/>
<reference evidence="2" key="3">
    <citation type="submission" date="2021-08" db="EMBL/GenBank/DDBJ databases">
        <authorList>
            <person name="Tani A."/>
            <person name="Ola A."/>
            <person name="Ogura Y."/>
            <person name="Katsura K."/>
            <person name="Hayashi T."/>
        </authorList>
    </citation>
    <scope>NUCLEOTIDE SEQUENCE</scope>
    <source>
        <strain evidence="2">DSM 22415</strain>
    </source>
</reference>
<sequence>MAASKTPEPRGRGPREEEVRRREAERRIAYSDRAMRSEADREDSRPVLRRPFHQTK</sequence>
<dbReference type="Proteomes" id="UP000401717">
    <property type="component" value="Unassembled WGS sequence"/>
</dbReference>
<reference evidence="3 4" key="1">
    <citation type="submission" date="2019-06" db="EMBL/GenBank/DDBJ databases">
        <authorList>
            <person name="Rodrigo-Torres L."/>
            <person name="Arahal R. D."/>
            <person name="Lucena T."/>
        </authorList>
    </citation>
    <scope>NUCLEOTIDE SEQUENCE [LARGE SCALE GENOMIC DNA]</scope>
    <source>
        <strain evidence="3 4">SW08-7</strain>
    </source>
</reference>
<gene>
    <name evidence="2" type="ORF">IFDJLNFL_5543</name>
    <name evidence="3" type="ORF">MTDSW087_05694</name>
</gene>
<organism evidence="3 4">
    <name type="scientific">Methylobacterium dankookense</name>
    <dbReference type="NCBI Taxonomy" id="560405"/>
    <lineage>
        <taxon>Bacteria</taxon>
        <taxon>Pseudomonadati</taxon>
        <taxon>Pseudomonadota</taxon>
        <taxon>Alphaproteobacteria</taxon>
        <taxon>Hyphomicrobiales</taxon>
        <taxon>Methylobacteriaceae</taxon>
        <taxon>Methylobacterium</taxon>
    </lineage>
</organism>
<dbReference type="EMBL" id="CABFVH010000080">
    <property type="protein sequence ID" value="VUF15945.1"/>
    <property type="molecule type" value="Genomic_DNA"/>
</dbReference>
<feature type="compositionally biased region" description="Basic and acidic residues" evidence="1">
    <location>
        <begin position="7"/>
        <end position="46"/>
    </location>
</feature>
<dbReference type="EMBL" id="BPQI01000232">
    <property type="protein sequence ID" value="GJD59614.1"/>
    <property type="molecule type" value="Genomic_DNA"/>
</dbReference>
<evidence type="ECO:0000313" key="2">
    <source>
        <dbReference type="EMBL" id="GJD59614.1"/>
    </source>
</evidence>
<feature type="compositionally biased region" description="Basic residues" evidence="1">
    <location>
        <begin position="47"/>
        <end position="56"/>
    </location>
</feature>